<dbReference type="PROSITE" id="PS50011">
    <property type="entry name" value="PROTEIN_KINASE_DOM"/>
    <property type="match status" value="1"/>
</dbReference>
<dbReference type="Pfam" id="PF08238">
    <property type="entry name" value="Sel1"/>
    <property type="match status" value="14"/>
</dbReference>
<evidence type="ECO:0000313" key="4">
    <source>
        <dbReference type="EMBL" id="KAK8841799.1"/>
    </source>
</evidence>
<accession>A0ABR2H6F1</accession>
<evidence type="ECO:0000256" key="1">
    <source>
        <dbReference type="ARBA" id="ARBA00038101"/>
    </source>
</evidence>
<dbReference type="SMART" id="SM00028">
    <property type="entry name" value="TPR"/>
    <property type="match status" value="6"/>
</dbReference>
<keyword evidence="2" id="KW-0802">TPR repeat</keyword>
<dbReference type="PROSITE" id="PS50005">
    <property type="entry name" value="TPR"/>
    <property type="match status" value="1"/>
</dbReference>
<dbReference type="PANTHER" id="PTHR11102">
    <property type="entry name" value="SEL-1-LIKE PROTEIN"/>
    <property type="match status" value="1"/>
</dbReference>
<dbReference type="CDD" id="cd00180">
    <property type="entry name" value="PKc"/>
    <property type="match status" value="1"/>
</dbReference>
<comment type="caution">
    <text evidence="4">The sequence shown here is derived from an EMBL/GenBank/DDBJ whole genome shotgun (WGS) entry which is preliminary data.</text>
</comment>
<reference evidence="4 5" key="1">
    <citation type="submission" date="2024-04" db="EMBL/GenBank/DDBJ databases">
        <title>Tritrichomonas musculus Genome.</title>
        <authorList>
            <person name="Alves-Ferreira E."/>
            <person name="Grigg M."/>
            <person name="Lorenzi H."/>
            <person name="Galac M."/>
        </authorList>
    </citation>
    <scope>NUCLEOTIDE SEQUENCE [LARGE SCALE GENOMIC DNA]</scope>
    <source>
        <strain evidence="4 5">EAF2021</strain>
    </source>
</reference>
<keyword evidence="5" id="KW-1185">Reference proteome</keyword>
<dbReference type="SUPFAM" id="SSF56112">
    <property type="entry name" value="Protein kinase-like (PK-like)"/>
    <property type="match status" value="1"/>
</dbReference>
<gene>
    <name evidence="4" type="ORF">M9Y10_026748</name>
</gene>
<dbReference type="SUPFAM" id="SSF81901">
    <property type="entry name" value="HCP-like"/>
    <property type="match status" value="4"/>
</dbReference>
<sequence>MNTNDDSSIKIFTENDYIELRNCGSSSISSENLIFHIEKEELLIIKKKDIYDREYNILKEREYINYTKIKHPFIPNFYGITSKYEFLVIEFINGSTLSNIQKLNLQRKEKLTIIFELMIGIEYLHSNNFVYRDLKPSNVMIDVNKTVVLIDFDRMVPFDEQTNKGIHTRCFQSDYAAPEVIQGRYSLASDIYSLGQMMFYIMMNKMPTVENYYELKENDEFLYQLYQQCIKIDEKERPSIWQLIIEFYIEYHSCIQIENFFELYENKMTHCYDKDTINAMKNIFLNESDPETQFQIGKIFNDGKVVHCNYQKAFHYFKLAADQNHSDALFFVGSFYLDGKGVEQNYKHAKEYFELSADQQNDKALVCLGNLYYKGIGVEKDYKKAIKYYQLSAEQNNVEAIVCLGHSYYKGEGVEKDFVKSKEYFIKAAEQKNADAICALGLFYYYGYESPTNHVKARKLFEESAEQNYPLAFNYLGLIYIRGLDVEMNIEKGIKYLEQSAELKSDTASLNLGNIYYYGRGVKQDYEKGRFYYEKAIELGNIQACLAVGNLYFGGVGVEQSFLKAKEYYDKAAEQGDADAYNVIGYLYDTGKGVNKDYAKAKEYFEKAVKKDHPNACNSLGNIYLHGCGIPVDFDKARQLFEKSAKLGNSRGFYLLANLYFEGSGVERNYLQAIEYYEKALQGGFSTANYNLGDIYYKGLGVERNYQKAKEYFEKASDRRNTKASFQLGIMYFYGKGVQKDYEKAKEFFDKSSKEDDYNAFYYLAKIFEDGKGTEINLNKSIGYYKKCVEVQNKTLSVEYKQGWTHLNITNEKYYQSFNNLGLIYLLQYNDLTEAEKYLHEAGYSSIFPYGKNNYGVLNQFYLKNSTETLKMYESASKENFSISEFQIGYINEEKGEFEKAMENYENILKYENEPLNYKNNEIDDEQLLSSKLFIYCLSNLKLFQFFLNISDFDTINLSKYIVNAIFRPLLSHMFNSDYCSYSFKFIVEKNGDDFILLNLKDFLLNFPWYQNDMMNDSQTEWKIIEKNEKRKGIIIYFEERNRINLNDLIDSNNFDWHEHIKEIFNNININRNNMYKSVEITFQSSIENDEKNKTQSKEMLTTKKNDVNDSKNVNQKKLNNVKKSVDINDAELSKKFETKKDDGLLKKCVFHAAIDDVECYLEYPHCLVDMVTKNIRKLKDINNDIVINMTQILYKPPYPILFGRIGKTVKIIGNENQCNINGDFYDAFDNGGK</sequence>
<dbReference type="InterPro" id="IPR011009">
    <property type="entry name" value="Kinase-like_dom_sf"/>
</dbReference>
<dbReference type="InterPro" id="IPR019734">
    <property type="entry name" value="TPR_rpt"/>
</dbReference>
<evidence type="ECO:0000313" key="5">
    <source>
        <dbReference type="Proteomes" id="UP001470230"/>
    </source>
</evidence>
<name>A0ABR2H6F1_9EUKA</name>
<dbReference type="Pfam" id="PF00069">
    <property type="entry name" value="Pkinase"/>
    <property type="match status" value="1"/>
</dbReference>
<feature type="domain" description="Protein kinase" evidence="3">
    <location>
        <begin position="1"/>
        <end position="249"/>
    </location>
</feature>
<evidence type="ECO:0000259" key="3">
    <source>
        <dbReference type="PROSITE" id="PS50011"/>
    </source>
</evidence>
<feature type="repeat" description="TPR" evidence="2">
    <location>
        <begin position="882"/>
        <end position="915"/>
    </location>
</feature>
<comment type="similarity">
    <text evidence="1">Belongs to the sel-1 family.</text>
</comment>
<dbReference type="Proteomes" id="UP001470230">
    <property type="component" value="Unassembled WGS sequence"/>
</dbReference>
<dbReference type="InterPro" id="IPR011990">
    <property type="entry name" value="TPR-like_helical_dom_sf"/>
</dbReference>
<dbReference type="Gene3D" id="1.25.40.10">
    <property type="entry name" value="Tetratricopeptide repeat domain"/>
    <property type="match status" value="3"/>
</dbReference>
<organism evidence="4 5">
    <name type="scientific">Tritrichomonas musculus</name>
    <dbReference type="NCBI Taxonomy" id="1915356"/>
    <lineage>
        <taxon>Eukaryota</taxon>
        <taxon>Metamonada</taxon>
        <taxon>Parabasalia</taxon>
        <taxon>Tritrichomonadida</taxon>
        <taxon>Tritrichomonadidae</taxon>
        <taxon>Tritrichomonas</taxon>
    </lineage>
</organism>
<dbReference type="PROSITE" id="PS00108">
    <property type="entry name" value="PROTEIN_KINASE_ST"/>
    <property type="match status" value="1"/>
</dbReference>
<dbReference type="InterPro" id="IPR008271">
    <property type="entry name" value="Ser/Thr_kinase_AS"/>
</dbReference>
<evidence type="ECO:0000256" key="2">
    <source>
        <dbReference type="PROSITE-ProRule" id="PRU00339"/>
    </source>
</evidence>
<protein>
    <recommendedName>
        <fullName evidence="3">Protein kinase domain-containing protein</fullName>
    </recommendedName>
</protein>
<dbReference type="SMART" id="SM00220">
    <property type="entry name" value="S_TKc"/>
    <property type="match status" value="1"/>
</dbReference>
<dbReference type="SMART" id="SM00671">
    <property type="entry name" value="SEL1"/>
    <property type="match status" value="15"/>
</dbReference>
<proteinExistence type="inferred from homology"/>
<dbReference type="InterPro" id="IPR006597">
    <property type="entry name" value="Sel1-like"/>
</dbReference>
<dbReference type="InterPro" id="IPR050767">
    <property type="entry name" value="Sel1_AlgK"/>
</dbReference>
<dbReference type="Gene3D" id="1.10.510.10">
    <property type="entry name" value="Transferase(Phosphotransferase) domain 1"/>
    <property type="match status" value="1"/>
</dbReference>
<dbReference type="EMBL" id="JAPFFF010000040">
    <property type="protein sequence ID" value="KAK8841799.1"/>
    <property type="molecule type" value="Genomic_DNA"/>
</dbReference>
<dbReference type="InterPro" id="IPR000719">
    <property type="entry name" value="Prot_kinase_dom"/>
</dbReference>
<dbReference type="PANTHER" id="PTHR11102:SF160">
    <property type="entry name" value="ERAD-ASSOCIATED E3 UBIQUITIN-PROTEIN LIGASE COMPONENT HRD3"/>
    <property type="match status" value="1"/>
</dbReference>